<comment type="subcellular location">
    <subcellularLocation>
        <location evidence="1">Nucleus</location>
    </subcellularLocation>
</comment>
<gene>
    <name evidence="10" type="ORF">TCIL3000_7_2120</name>
</gene>
<evidence type="ECO:0000313" key="10">
    <source>
        <dbReference type="EMBL" id="CCC91402.1"/>
    </source>
</evidence>
<dbReference type="InterPro" id="IPR039979">
    <property type="entry name" value="PRPF18"/>
</dbReference>
<evidence type="ECO:0000256" key="2">
    <source>
        <dbReference type="ARBA" id="ARBA00008137"/>
    </source>
</evidence>
<evidence type="ECO:0000256" key="6">
    <source>
        <dbReference type="ARBA" id="ARBA00023187"/>
    </source>
</evidence>
<dbReference type="Gene3D" id="1.20.940.10">
    <property type="entry name" value="Functional domain of the splicing factor Prp18"/>
    <property type="match status" value="1"/>
</dbReference>
<organism evidence="10">
    <name type="scientific">Trypanosoma congolense (strain IL3000)</name>
    <dbReference type="NCBI Taxonomy" id="1068625"/>
    <lineage>
        <taxon>Eukaryota</taxon>
        <taxon>Discoba</taxon>
        <taxon>Euglenozoa</taxon>
        <taxon>Kinetoplastea</taxon>
        <taxon>Metakinetoplastina</taxon>
        <taxon>Trypanosomatida</taxon>
        <taxon>Trypanosomatidae</taxon>
        <taxon>Trypanosoma</taxon>
        <taxon>Nannomonas</taxon>
    </lineage>
</organism>
<feature type="domain" description="Prp18" evidence="9">
    <location>
        <begin position="317"/>
        <end position="404"/>
    </location>
</feature>
<evidence type="ECO:0000256" key="8">
    <source>
        <dbReference type="SAM" id="MobiDB-lite"/>
    </source>
</evidence>
<dbReference type="VEuPathDB" id="TriTrypDB:TcIL3000_7_2120"/>
<dbReference type="PANTHER" id="PTHR13007:SF19">
    <property type="entry name" value="PRE-MRNA-SPLICING FACTOR 18"/>
    <property type="match status" value="1"/>
</dbReference>
<dbReference type="GO" id="GO:0046540">
    <property type="term" value="C:U4/U6 x U5 tri-snRNP complex"/>
    <property type="evidence" value="ECO:0007669"/>
    <property type="project" value="TreeGrafter"/>
</dbReference>
<dbReference type="GO" id="GO:0005682">
    <property type="term" value="C:U5 snRNP"/>
    <property type="evidence" value="ECO:0007669"/>
    <property type="project" value="TreeGrafter"/>
</dbReference>
<feature type="region of interest" description="Disordered" evidence="8">
    <location>
        <begin position="46"/>
        <end position="65"/>
    </location>
</feature>
<reference evidence="10" key="1">
    <citation type="journal article" date="2012" name="Proc. Natl. Acad. Sci. U.S.A.">
        <title>Antigenic diversity is generated by distinct evolutionary mechanisms in African trypanosome species.</title>
        <authorList>
            <person name="Jackson A.P."/>
            <person name="Berry A."/>
            <person name="Aslett M."/>
            <person name="Allison H.C."/>
            <person name="Burton P."/>
            <person name="Vavrova-Anderson J."/>
            <person name="Brown R."/>
            <person name="Browne H."/>
            <person name="Corton N."/>
            <person name="Hauser H."/>
            <person name="Gamble J."/>
            <person name="Gilderthorp R."/>
            <person name="Marcello L."/>
            <person name="McQuillan J."/>
            <person name="Otto T.D."/>
            <person name="Quail M.A."/>
            <person name="Sanders M.J."/>
            <person name="van Tonder A."/>
            <person name="Ginger M.L."/>
            <person name="Field M.C."/>
            <person name="Barry J.D."/>
            <person name="Hertz-Fowler C."/>
            <person name="Berriman M."/>
        </authorList>
    </citation>
    <scope>NUCLEOTIDE SEQUENCE</scope>
    <source>
        <strain evidence="10">IL3000</strain>
    </source>
</reference>
<evidence type="ECO:0000256" key="5">
    <source>
        <dbReference type="ARBA" id="ARBA00022728"/>
    </source>
</evidence>
<comment type="similarity">
    <text evidence="2">Belongs to the PRP18 family.</text>
</comment>
<evidence type="ECO:0000256" key="7">
    <source>
        <dbReference type="ARBA" id="ARBA00023242"/>
    </source>
</evidence>
<keyword evidence="4" id="KW-0507">mRNA processing</keyword>
<keyword evidence="6" id="KW-0508">mRNA splicing</keyword>
<evidence type="ECO:0000256" key="4">
    <source>
        <dbReference type="ARBA" id="ARBA00022664"/>
    </source>
</evidence>
<dbReference type="GO" id="GO:0071021">
    <property type="term" value="C:U2-type post-spliceosomal complex"/>
    <property type="evidence" value="ECO:0007669"/>
    <property type="project" value="TreeGrafter"/>
</dbReference>
<sequence length="415" mass="46513">MSFEGLLGRLKKKVSSSSGDESTATDSLTEGPKSVYDAAMREASTCYPERKRGRSPPIDADVSVPGPAEDAGKITVPIAEEVPVVSGVARVMCITEEEFHSQYVVSENALAKCVETMSNVIKSPVSADINILNNAEITGVSVTSLGFRACALPSPLCRFLVQRLQCLSPASAISDATYQEEYNLLCELKNATDDDREMCANVPPPLQEHVAILRTFWFALCLYWRAALCGTILNTSSYEGGWSYDIYLLQQRSLPESRRRERGRQVSLGLEAWQRASRVRQDVFDFLAVVLHDVLVLMRELLENSVTKEDGDDQCVIPANMVKSFFLMQKLLRARDFAGCRQHYVDLTMGTANWKLGLFSGGEVHMRRSMERIERRRIVHILHNENALRLLHALREIMDFVQHHEAALESFGFFA</sequence>
<name>G0UPU1_TRYCI</name>
<accession>G0UPU1</accession>
<evidence type="ECO:0000256" key="1">
    <source>
        <dbReference type="ARBA" id="ARBA00004123"/>
    </source>
</evidence>
<feature type="compositionally biased region" description="Polar residues" evidence="8">
    <location>
        <begin position="15"/>
        <end position="28"/>
    </location>
</feature>
<evidence type="ECO:0000259" key="9">
    <source>
        <dbReference type="Pfam" id="PF02840"/>
    </source>
</evidence>
<dbReference type="SUPFAM" id="SSF47938">
    <property type="entry name" value="Functional domain of the splicing factor Prp18"/>
    <property type="match status" value="1"/>
</dbReference>
<protein>
    <recommendedName>
        <fullName evidence="3">Pre-mRNA-splicing factor 18</fullName>
    </recommendedName>
</protein>
<keyword evidence="7" id="KW-0539">Nucleus</keyword>
<dbReference type="GO" id="GO:0000350">
    <property type="term" value="P:generation of catalytic spliceosome for second transesterification step"/>
    <property type="evidence" value="ECO:0007669"/>
    <property type="project" value="TreeGrafter"/>
</dbReference>
<proteinExistence type="inferred from homology"/>
<feature type="region of interest" description="Disordered" evidence="8">
    <location>
        <begin position="1"/>
        <end position="35"/>
    </location>
</feature>
<evidence type="ECO:0000256" key="3">
    <source>
        <dbReference type="ARBA" id="ARBA00018242"/>
    </source>
</evidence>
<dbReference type="EMBL" id="HE575320">
    <property type="protein sequence ID" value="CCC91402.1"/>
    <property type="molecule type" value="Genomic_DNA"/>
</dbReference>
<dbReference type="Pfam" id="PF02840">
    <property type="entry name" value="Prp18"/>
    <property type="match status" value="1"/>
</dbReference>
<dbReference type="PANTHER" id="PTHR13007">
    <property type="entry name" value="PRE-MRNA SPLICING FACTOR-RELATED"/>
    <property type="match status" value="1"/>
</dbReference>
<dbReference type="AlphaFoldDB" id="G0UPU1"/>
<keyword evidence="5" id="KW-0747">Spliceosome</keyword>
<dbReference type="FunFam" id="1.20.940.10:FF:000017">
    <property type="entry name" value="Prp18 domain containing protein, putative"/>
    <property type="match status" value="1"/>
</dbReference>
<dbReference type="InterPro" id="IPR004098">
    <property type="entry name" value="Prp18"/>
</dbReference>